<gene>
    <name evidence="6" type="ORF">GCK32_004745</name>
</gene>
<feature type="transmembrane region" description="Helical" evidence="5">
    <location>
        <begin position="321"/>
        <end position="340"/>
    </location>
</feature>
<dbReference type="InterPro" id="IPR019408">
    <property type="entry name" value="7TM_GPCR_serpentine_rcpt_Srab"/>
</dbReference>
<evidence type="ECO:0000313" key="7">
    <source>
        <dbReference type="Proteomes" id="UP001331761"/>
    </source>
</evidence>
<feature type="transmembrane region" description="Helical" evidence="5">
    <location>
        <begin position="21"/>
        <end position="43"/>
    </location>
</feature>
<dbReference type="Pfam" id="PF10292">
    <property type="entry name" value="7TM_GPCR_Srab"/>
    <property type="match status" value="2"/>
</dbReference>
<evidence type="ECO:0000256" key="1">
    <source>
        <dbReference type="ARBA" id="ARBA00004141"/>
    </source>
</evidence>
<feature type="non-terminal residue" evidence="6">
    <location>
        <position position="357"/>
    </location>
</feature>
<accession>A0AAN8J1Z2</accession>
<organism evidence="6 7">
    <name type="scientific">Trichostrongylus colubriformis</name>
    <name type="common">Black scour worm</name>
    <dbReference type="NCBI Taxonomy" id="6319"/>
    <lineage>
        <taxon>Eukaryota</taxon>
        <taxon>Metazoa</taxon>
        <taxon>Ecdysozoa</taxon>
        <taxon>Nematoda</taxon>
        <taxon>Chromadorea</taxon>
        <taxon>Rhabditida</taxon>
        <taxon>Rhabditina</taxon>
        <taxon>Rhabditomorpha</taxon>
        <taxon>Strongyloidea</taxon>
        <taxon>Trichostrongylidae</taxon>
        <taxon>Trichostrongylus</taxon>
    </lineage>
</organism>
<dbReference type="PANTHER" id="PTHR46561:SF11">
    <property type="entry name" value="SERPENTINE RECEPTOR CLASS ALPHA_BETA-14"/>
    <property type="match status" value="1"/>
</dbReference>
<dbReference type="InterPro" id="IPR053286">
    <property type="entry name" value="Nematode_rcpt-like_srab"/>
</dbReference>
<proteinExistence type="predicted"/>
<dbReference type="AlphaFoldDB" id="A0AAN8J1Z2"/>
<evidence type="ECO:0000256" key="5">
    <source>
        <dbReference type="SAM" id="Phobius"/>
    </source>
</evidence>
<evidence type="ECO:0000256" key="2">
    <source>
        <dbReference type="ARBA" id="ARBA00022692"/>
    </source>
</evidence>
<dbReference type="PANTHER" id="PTHR46561">
    <property type="entry name" value="SERPENTINE RECEPTOR, CLASS AB (CLASS A-LIKE)-RELATED"/>
    <property type="match status" value="1"/>
</dbReference>
<comment type="caution">
    <text evidence="6">The sequence shown here is derived from an EMBL/GenBank/DDBJ whole genome shotgun (WGS) entry which is preliminary data.</text>
</comment>
<keyword evidence="3 5" id="KW-1133">Transmembrane helix</keyword>
<dbReference type="Proteomes" id="UP001331761">
    <property type="component" value="Unassembled WGS sequence"/>
</dbReference>
<keyword evidence="2 5" id="KW-0812">Transmembrane</keyword>
<keyword evidence="7" id="KW-1185">Reference proteome</keyword>
<feature type="transmembrane region" description="Helical" evidence="5">
    <location>
        <begin position="129"/>
        <end position="153"/>
    </location>
</feature>
<reference evidence="6 7" key="1">
    <citation type="submission" date="2019-10" db="EMBL/GenBank/DDBJ databases">
        <title>Assembly and Annotation for the nematode Trichostrongylus colubriformis.</title>
        <authorList>
            <person name="Martin J."/>
        </authorList>
    </citation>
    <scope>NUCLEOTIDE SEQUENCE [LARGE SCALE GENOMIC DNA]</scope>
    <source>
        <strain evidence="6">G859</strain>
        <tissue evidence="6">Whole worm</tissue>
    </source>
</reference>
<feature type="transmembrane region" description="Helical" evidence="5">
    <location>
        <begin position="86"/>
        <end position="106"/>
    </location>
</feature>
<evidence type="ECO:0000256" key="4">
    <source>
        <dbReference type="ARBA" id="ARBA00023136"/>
    </source>
</evidence>
<comment type="subcellular location">
    <subcellularLocation>
        <location evidence="1">Membrane</location>
        <topology evidence="1">Multi-pass membrane protein</topology>
    </subcellularLocation>
</comment>
<name>A0AAN8J1Z2_TRICO</name>
<dbReference type="GO" id="GO:0016020">
    <property type="term" value="C:membrane"/>
    <property type="evidence" value="ECO:0007669"/>
    <property type="project" value="UniProtKB-SubCell"/>
</dbReference>
<dbReference type="EMBL" id="WIXE01010558">
    <property type="protein sequence ID" value="KAK5977479.1"/>
    <property type="molecule type" value="Genomic_DNA"/>
</dbReference>
<evidence type="ECO:0000256" key="3">
    <source>
        <dbReference type="ARBA" id="ARBA00022989"/>
    </source>
</evidence>
<evidence type="ECO:0000313" key="6">
    <source>
        <dbReference type="EMBL" id="KAK5977479.1"/>
    </source>
</evidence>
<sequence length="357" mass="39376">GYCWTKMNCSDTQDLIRDVRFLAIVGAQALTGFISIITSSMVLKRCGSLYFHLNCRICMVLQLCTVIERAIALWKRSRYDSFGPKIGITLVAASIFIAVLSTAWAMGEEDFTQRYAYCSPITAKTAEKIMLVLFSSCGVSALTIAGVTTLLILNSSAKKRSHFSLVEYRIILLSINILIASTLIIFVVHSIFITGLQLSTVIERATALWKRSQYDLFGPKIGIALVAASVLLAVLSTVWAMGEEDFSQSYAYCSPVTANTTKNMMVMIFASSGISASTILSTAILLIFNSFAKKRERFDLQTSYQLCENDSVLRVLIPLEIFQAIVSGFVTTSGIIIMMLRSQMTVVNFRVLLVAIN</sequence>
<feature type="non-terminal residue" evidence="6">
    <location>
        <position position="1"/>
    </location>
</feature>
<protein>
    <submittedName>
        <fullName evidence="6">Uncharacterized protein</fullName>
    </submittedName>
</protein>
<feature type="transmembrane region" description="Helical" evidence="5">
    <location>
        <begin position="173"/>
        <end position="201"/>
    </location>
</feature>
<feature type="transmembrane region" description="Helical" evidence="5">
    <location>
        <begin position="263"/>
        <end position="288"/>
    </location>
</feature>
<feature type="transmembrane region" description="Helical" evidence="5">
    <location>
        <begin position="221"/>
        <end position="242"/>
    </location>
</feature>
<keyword evidence="4 5" id="KW-0472">Membrane</keyword>